<accession>A0A5Q4BZZ3</accession>
<evidence type="ECO:0000256" key="1">
    <source>
        <dbReference type="SAM" id="MobiDB-lite"/>
    </source>
</evidence>
<organism evidence="2 3">
    <name type="scientific">Colletotrichum shisoi</name>
    <dbReference type="NCBI Taxonomy" id="2078593"/>
    <lineage>
        <taxon>Eukaryota</taxon>
        <taxon>Fungi</taxon>
        <taxon>Dikarya</taxon>
        <taxon>Ascomycota</taxon>
        <taxon>Pezizomycotina</taxon>
        <taxon>Sordariomycetes</taxon>
        <taxon>Hypocreomycetidae</taxon>
        <taxon>Glomerellales</taxon>
        <taxon>Glomerellaceae</taxon>
        <taxon>Colletotrichum</taxon>
        <taxon>Colletotrichum destructivum species complex</taxon>
    </lineage>
</organism>
<feature type="region of interest" description="Disordered" evidence="1">
    <location>
        <begin position="1"/>
        <end position="29"/>
    </location>
</feature>
<evidence type="ECO:0000313" key="3">
    <source>
        <dbReference type="Proteomes" id="UP000326340"/>
    </source>
</evidence>
<feature type="compositionally biased region" description="Basic and acidic residues" evidence="1">
    <location>
        <begin position="20"/>
        <end position="29"/>
    </location>
</feature>
<reference evidence="2 3" key="1">
    <citation type="journal article" date="2019" name="Sci. Rep.">
        <title>Colletotrichum shisoi sp. nov., an anthracnose pathogen of Perilla frutescens in Japan: molecular phylogenetic, morphological and genomic evidence.</title>
        <authorList>
            <person name="Gan P."/>
            <person name="Tsushima A."/>
            <person name="Hiroyama R."/>
            <person name="Narusaka M."/>
            <person name="Takano Y."/>
            <person name="Narusaka Y."/>
            <person name="Kawaradani M."/>
            <person name="Damm U."/>
            <person name="Shirasu K."/>
        </authorList>
    </citation>
    <scope>NUCLEOTIDE SEQUENCE [LARGE SCALE GENOMIC DNA]</scope>
    <source>
        <strain evidence="2 3">PG-2018a</strain>
    </source>
</reference>
<dbReference type="Proteomes" id="UP000326340">
    <property type="component" value="Unassembled WGS sequence"/>
</dbReference>
<gene>
    <name evidence="2" type="ORF">CSHISOI_02801</name>
</gene>
<dbReference type="AlphaFoldDB" id="A0A5Q4BZZ3"/>
<protein>
    <submittedName>
        <fullName evidence="2">Uncharacterized protein</fullName>
    </submittedName>
</protein>
<proteinExistence type="predicted"/>
<dbReference type="EMBL" id="PUHP01000153">
    <property type="protein sequence ID" value="TQN72672.1"/>
    <property type="molecule type" value="Genomic_DNA"/>
</dbReference>
<evidence type="ECO:0000313" key="2">
    <source>
        <dbReference type="EMBL" id="TQN72672.1"/>
    </source>
</evidence>
<name>A0A5Q4BZZ3_9PEZI</name>
<sequence>MGGTLARQRSVAVGGGSEWHWNKDERDGMVQKPAPSVACAVQASRSESMVNTNHLGKRAKVLQQTVTA</sequence>
<comment type="caution">
    <text evidence="2">The sequence shown here is derived from an EMBL/GenBank/DDBJ whole genome shotgun (WGS) entry which is preliminary data.</text>
</comment>
<keyword evidence="3" id="KW-1185">Reference proteome</keyword>
<feature type="non-terminal residue" evidence="2">
    <location>
        <position position="68"/>
    </location>
</feature>